<gene>
    <name evidence="1" type="ORF">KILIM_003_00370</name>
</gene>
<dbReference type="STRING" id="1184609.KILIM_003_00370"/>
<protein>
    <recommendedName>
        <fullName evidence="3">Carbohydrate kinase PfkB domain-containing protein</fullName>
    </recommendedName>
</protein>
<dbReference type="AlphaFoldDB" id="K6W4M9"/>
<evidence type="ECO:0000313" key="1">
    <source>
        <dbReference type="EMBL" id="GAB94115.1"/>
    </source>
</evidence>
<sequence>MPHGVPEARARTVVVAGAVLVGRLLEVTALGGVPAQYLAAPIYTWVDGAGAAAAVGVRAGRAQVVLAADVGDDEEGRACLERLTAAGIDTTHLRVRTGVATGALSYCLLPSGPQEPVAVTTPPADRTGGLYVPDRDSYDRLATEEVAALLARTRPGDCLLLDGFTLAREPELIEAALEADLQLVADLRPLPPFAAGSTSASGVQPQLFERIDVAVVDTEGAGMLAESGAMFGSTLVLDGGYGASWDGALRSVPEAVAAAGGQYDRWATVDATSAWAQHAFCGRLAAELAHGRDREEALDAALLTWWQQAHVDAGKALGGYLLGPLAEPEWD</sequence>
<dbReference type="eggNOG" id="ENOG5031QPZ">
    <property type="taxonomic scope" value="Bacteria"/>
</dbReference>
<dbReference type="SUPFAM" id="SSF53613">
    <property type="entry name" value="Ribokinase-like"/>
    <property type="match status" value="1"/>
</dbReference>
<dbReference type="EMBL" id="BAHD01000003">
    <property type="protein sequence ID" value="GAB94115.1"/>
    <property type="molecule type" value="Genomic_DNA"/>
</dbReference>
<dbReference type="Gene3D" id="3.40.1190.20">
    <property type="match status" value="1"/>
</dbReference>
<evidence type="ECO:0008006" key="3">
    <source>
        <dbReference type="Google" id="ProtNLM"/>
    </source>
</evidence>
<evidence type="ECO:0000313" key="2">
    <source>
        <dbReference type="Proteomes" id="UP000008366"/>
    </source>
</evidence>
<proteinExistence type="predicted"/>
<dbReference type="InterPro" id="IPR029056">
    <property type="entry name" value="Ribokinase-like"/>
</dbReference>
<organism evidence="1 2">
    <name type="scientific">Kineosphaera limosa NBRC 100340</name>
    <dbReference type="NCBI Taxonomy" id="1184609"/>
    <lineage>
        <taxon>Bacteria</taxon>
        <taxon>Bacillati</taxon>
        <taxon>Actinomycetota</taxon>
        <taxon>Actinomycetes</taxon>
        <taxon>Micrococcales</taxon>
        <taxon>Dermatophilaceae</taxon>
        <taxon>Kineosphaera</taxon>
    </lineage>
</organism>
<comment type="caution">
    <text evidence="1">The sequence shown here is derived from an EMBL/GenBank/DDBJ whole genome shotgun (WGS) entry which is preliminary data.</text>
</comment>
<reference evidence="1 2" key="1">
    <citation type="submission" date="2012-08" db="EMBL/GenBank/DDBJ databases">
        <title>Whole genome shotgun sequence of Kineosphaera limosa NBRC 100340.</title>
        <authorList>
            <person name="Yoshida I."/>
            <person name="Isaki S."/>
            <person name="Hosoyama A."/>
            <person name="Tsuchikane K."/>
            <person name="Katsumata H."/>
            <person name="Ando Y."/>
            <person name="Ohji S."/>
            <person name="Hamada M."/>
            <person name="Tamura T."/>
            <person name="Yamazoe A."/>
            <person name="Yamazaki S."/>
            <person name="Fujita N."/>
        </authorList>
    </citation>
    <scope>NUCLEOTIDE SEQUENCE [LARGE SCALE GENOMIC DNA]</scope>
    <source>
        <strain evidence="1 2">NBRC 100340</strain>
    </source>
</reference>
<keyword evidence="2" id="KW-1185">Reference proteome</keyword>
<accession>K6W4M9</accession>
<dbReference type="Proteomes" id="UP000008366">
    <property type="component" value="Unassembled WGS sequence"/>
</dbReference>
<name>K6W4M9_9MICO</name>
<dbReference type="RefSeq" id="WP_006590648.1">
    <property type="nucleotide sequence ID" value="NZ_BAHD01000003.1"/>
</dbReference>